<evidence type="ECO:0000259" key="1">
    <source>
        <dbReference type="PROSITE" id="PS50206"/>
    </source>
</evidence>
<evidence type="ECO:0000313" key="3">
    <source>
        <dbReference type="Proteomes" id="UP000591131"/>
    </source>
</evidence>
<dbReference type="Pfam" id="PF00581">
    <property type="entry name" value="Rhodanese"/>
    <property type="match status" value="1"/>
</dbReference>
<dbReference type="AlphaFoldDB" id="A0A7J6MKR0"/>
<dbReference type="SMART" id="SM00450">
    <property type="entry name" value="RHOD"/>
    <property type="match status" value="1"/>
</dbReference>
<dbReference type="Gene3D" id="3.40.250.10">
    <property type="entry name" value="Rhodanese-like domain"/>
    <property type="match status" value="1"/>
</dbReference>
<dbReference type="SUPFAM" id="SSF52821">
    <property type="entry name" value="Rhodanese/Cell cycle control phosphatase"/>
    <property type="match status" value="1"/>
</dbReference>
<keyword evidence="3" id="KW-1185">Reference proteome</keyword>
<dbReference type="PANTHER" id="PTHR43031">
    <property type="entry name" value="FAD-DEPENDENT OXIDOREDUCTASE"/>
    <property type="match status" value="1"/>
</dbReference>
<protein>
    <recommendedName>
        <fullName evidence="1">Rhodanese domain-containing protein</fullName>
    </recommendedName>
</protein>
<dbReference type="InterPro" id="IPR036873">
    <property type="entry name" value="Rhodanese-like_dom_sf"/>
</dbReference>
<dbReference type="PROSITE" id="PS50206">
    <property type="entry name" value="RHODANESE_3"/>
    <property type="match status" value="1"/>
</dbReference>
<dbReference type="CDD" id="cd00158">
    <property type="entry name" value="RHOD"/>
    <property type="match status" value="1"/>
</dbReference>
<name>A0A7J6MKR0_PERCH</name>
<organism evidence="2 3">
    <name type="scientific">Perkinsus chesapeaki</name>
    <name type="common">Clam parasite</name>
    <name type="synonym">Perkinsus andrewsi</name>
    <dbReference type="NCBI Taxonomy" id="330153"/>
    <lineage>
        <taxon>Eukaryota</taxon>
        <taxon>Sar</taxon>
        <taxon>Alveolata</taxon>
        <taxon>Perkinsozoa</taxon>
        <taxon>Perkinsea</taxon>
        <taxon>Perkinsida</taxon>
        <taxon>Perkinsidae</taxon>
        <taxon>Perkinsus</taxon>
    </lineage>
</organism>
<proteinExistence type="predicted"/>
<feature type="domain" description="Rhodanese" evidence="1">
    <location>
        <begin position="44"/>
        <end position="116"/>
    </location>
</feature>
<dbReference type="EMBL" id="JAAPAO010000117">
    <property type="protein sequence ID" value="KAF4672178.1"/>
    <property type="molecule type" value="Genomic_DNA"/>
</dbReference>
<dbReference type="Proteomes" id="UP000591131">
    <property type="component" value="Unassembled WGS sequence"/>
</dbReference>
<reference evidence="2 3" key="1">
    <citation type="submission" date="2020-04" db="EMBL/GenBank/DDBJ databases">
        <title>Perkinsus chesapeaki whole genome sequence.</title>
        <authorList>
            <person name="Bogema D.R."/>
        </authorList>
    </citation>
    <scope>NUCLEOTIDE SEQUENCE [LARGE SCALE GENOMIC DNA]</scope>
    <source>
        <strain evidence="2">ATCC PRA-425</strain>
    </source>
</reference>
<gene>
    <name evidence="2" type="ORF">FOL47_000829</name>
</gene>
<sequence length="136" mass="14875">MVPVLSQRFGIPTLQLASRVLCIRTFATGANISRPALSLEKALAEPDLLVLDVTSEMEFNEGHHPSAMNIPMQEIPEKIGELGNDKTRPVLVYCKKGVRSGMVTNALMQNGFINAFATTNKDVAKMLTDKFGQVTQ</sequence>
<accession>A0A7J6MKR0</accession>
<dbReference type="InterPro" id="IPR050229">
    <property type="entry name" value="GlpE_sulfurtransferase"/>
</dbReference>
<dbReference type="OrthoDB" id="566238at2759"/>
<evidence type="ECO:0000313" key="2">
    <source>
        <dbReference type="EMBL" id="KAF4672178.1"/>
    </source>
</evidence>
<dbReference type="PANTHER" id="PTHR43031:SF1">
    <property type="entry name" value="PYRIDINE NUCLEOTIDE-DISULPHIDE OXIDOREDUCTASE"/>
    <property type="match status" value="1"/>
</dbReference>
<dbReference type="InterPro" id="IPR001763">
    <property type="entry name" value="Rhodanese-like_dom"/>
</dbReference>
<comment type="caution">
    <text evidence="2">The sequence shown here is derived from an EMBL/GenBank/DDBJ whole genome shotgun (WGS) entry which is preliminary data.</text>
</comment>